<dbReference type="NCBIfam" id="TIGR01167">
    <property type="entry name" value="LPXTG_anchor"/>
    <property type="match status" value="1"/>
</dbReference>
<feature type="transmembrane region" description="Helical" evidence="1">
    <location>
        <begin position="12"/>
        <end position="38"/>
    </location>
</feature>
<keyword evidence="1" id="KW-0472">Membrane</keyword>
<evidence type="ECO:0000256" key="1">
    <source>
        <dbReference type="SAM" id="Phobius"/>
    </source>
</evidence>
<protein>
    <submittedName>
        <fullName evidence="2">LPXTG-domain-containing protein cell wall anchor domain</fullName>
    </submittedName>
</protein>
<dbReference type="AlphaFoldDB" id="R2SZX3"/>
<dbReference type="EMBL" id="AJAS01000014">
    <property type="protein sequence ID" value="EOI00743.1"/>
    <property type="molecule type" value="Genomic_DNA"/>
</dbReference>
<evidence type="ECO:0000313" key="4">
    <source>
        <dbReference type="Proteomes" id="UP000013781"/>
    </source>
</evidence>
<accession>R2SZX3</accession>
<keyword evidence="1" id="KW-1133">Transmembrane helix</keyword>
<dbReference type="OrthoDB" id="9942678at2"/>
<dbReference type="Proteomes" id="UP000014157">
    <property type="component" value="Unassembled WGS sequence"/>
</dbReference>
<dbReference type="STRING" id="155617.RV09_GL001381"/>
<name>R2SZX3_9ENTE</name>
<organism evidence="2 4">
    <name type="scientific">Enterococcus moraviensis ATCC BAA-383</name>
    <dbReference type="NCBI Taxonomy" id="1158609"/>
    <lineage>
        <taxon>Bacteria</taxon>
        <taxon>Bacillati</taxon>
        <taxon>Bacillota</taxon>
        <taxon>Bacilli</taxon>
        <taxon>Lactobacillales</taxon>
        <taxon>Enterococcaceae</taxon>
        <taxon>Enterococcus</taxon>
    </lineage>
</organism>
<dbReference type="PATRIC" id="fig|1158609.3.peg.1803"/>
<evidence type="ECO:0000313" key="3">
    <source>
        <dbReference type="EMBL" id="EOT73028.1"/>
    </source>
</evidence>
<evidence type="ECO:0000313" key="2">
    <source>
        <dbReference type="EMBL" id="EOI00743.1"/>
    </source>
</evidence>
<feature type="transmembrane region" description="Helical" evidence="1">
    <location>
        <begin position="50"/>
        <end position="71"/>
    </location>
</feature>
<reference evidence="3 5" key="2">
    <citation type="submission" date="2013-03" db="EMBL/GenBank/DDBJ databases">
        <title>The Genome Sequence of Enterococcus moraviensis BAA-383 (PacBio/Illumina hybrid assembly).</title>
        <authorList>
            <consortium name="The Broad Institute Genomics Platform"/>
            <consortium name="The Broad Institute Genome Sequencing Center for Infectious Disease"/>
            <person name="Earl A."/>
            <person name="Russ C."/>
            <person name="Gilmore M."/>
            <person name="Surin D."/>
            <person name="Walker B."/>
            <person name="Young S."/>
            <person name="Zeng Q."/>
            <person name="Gargeya S."/>
            <person name="Fitzgerald M."/>
            <person name="Haas B."/>
            <person name="Abouelleil A."/>
            <person name="Allen A.W."/>
            <person name="Alvarado L."/>
            <person name="Arachchi H.M."/>
            <person name="Berlin A.M."/>
            <person name="Chapman S.B."/>
            <person name="Gainer-Dewar J."/>
            <person name="Goldberg J."/>
            <person name="Griggs A."/>
            <person name="Gujja S."/>
            <person name="Hansen M."/>
            <person name="Howarth C."/>
            <person name="Imamovic A."/>
            <person name="Ireland A."/>
            <person name="Larimer J."/>
            <person name="McCowan C."/>
            <person name="Murphy C."/>
            <person name="Pearson M."/>
            <person name="Poon T.W."/>
            <person name="Priest M."/>
            <person name="Roberts A."/>
            <person name="Saif S."/>
            <person name="Shea T."/>
            <person name="Sisk P."/>
            <person name="Sykes S."/>
            <person name="Wortman J."/>
            <person name="Nusbaum C."/>
            <person name="Birren B."/>
        </authorList>
    </citation>
    <scope>NUCLEOTIDE SEQUENCE [LARGE SCALE GENOMIC DNA]</scope>
    <source>
        <strain evidence="3 5">ATCC BAA-383</strain>
    </source>
</reference>
<keyword evidence="1" id="KW-0812">Transmembrane</keyword>
<evidence type="ECO:0000313" key="5">
    <source>
        <dbReference type="Proteomes" id="UP000014157"/>
    </source>
</evidence>
<proteinExistence type="predicted"/>
<dbReference type="EMBL" id="ASWB01000001">
    <property type="protein sequence ID" value="EOT73028.1"/>
    <property type="molecule type" value="Genomic_DNA"/>
</dbReference>
<dbReference type="HOGENOM" id="CLU_2716184_0_0_9"/>
<gene>
    <name evidence="3" type="ORF">I586_00021</name>
    <name evidence="2" type="ORF">UAY_01846</name>
</gene>
<dbReference type="Proteomes" id="UP000013781">
    <property type="component" value="Unassembled WGS sequence"/>
</dbReference>
<keyword evidence="5" id="KW-1185">Reference proteome</keyword>
<sequence>MRPMMPKMNKEIVLMGNYVFVVVGIALFIIGLIIYLLTRKKEKKALKYTGLGMMAVGILSVLNNIIQYFIFK</sequence>
<reference evidence="2 4" key="1">
    <citation type="submission" date="2013-02" db="EMBL/GenBank/DDBJ databases">
        <title>The Genome Sequence of Enterococcus moraviensis BAA-383.</title>
        <authorList>
            <consortium name="The Broad Institute Genome Sequencing Platform"/>
            <consortium name="The Broad Institute Genome Sequencing Center for Infectious Disease"/>
            <person name="Earl A.M."/>
            <person name="Gilmore M.S."/>
            <person name="Lebreton F."/>
            <person name="Walker B."/>
            <person name="Young S.K."/>
            <person name="Zeng Q."/>
            <person name="Gargeya S."/>
            <person name="Fitzgerald M."/>
            <person name="Haas B."/>
            <person name="Abouelleil A."/>
            <person name="Alvarado L."/>
            <person name="Arachchi H.M."/>
            <person name="Berlin A.M."/>
            <person name="Chapman S.B."/>
            <person name="Dewar J."/>
            <person name="Goldberg J."/>
            <person name="Griggs A."/>
            <person name="Gujja S."/>
            <person name="Hansen M."/>
            <person name="Howarth C."/>
            <person name="Imamovic A."/>
            <person name="Larimer J."/>
            <person name="McCowan C."/>
            <person name="Murphy C."/>
            <person name="Neiman D."/>
            <person name="Pearson M."/>
            <person name="Priest M."/>
            <person name="Roberts A."/>
            <person name="Saif S."/>
            <person name="Shea T."/>
            <person name="Sisk P."/>
            <person name="Sykes S."/>
            <person name="Wortman J."/>
            <person name="Nusbaum C."/>
            <person name="Birren B."/>
        </authorList>
    </citation>
    <scope>NUCLEOTIDE SEQUENCE [LARGE SCALE GENOMIC DNA]</scope>
    <source>
        <strain evidence="2 4">ATCC BAA-383</strain>
    </source>
</reference>
<comment type="caution">
    <text evidence="2">The sequence shown here is derived from an EMBL/GenBank/DDBJ whole genome shotgun (WGS) entry which is preliminary data.</text>
</comment>
<dbReference type="RefSeq" id="WP_010765225.1">
    <property type="nucleotide sequence ID" value="NZ_ASWB01000001.1"/>
</dbReference>